<keyword evidence="4" id="KW-1185">Reference proteome</keyword>
<feature type="chain" id="PRO_5025600910" evidence="2">
    <location>
        <begin position="25"/>
        <end position="99"/>
    </location>
</feature>
<accession>A0A6D2JU74</accession>
<evidence type="ECO:0000313" key="4">
    <source>
        <dbReference type="Proteomes" id="UP000467841"/>
    </source>
</evidence>
<feature type="signal peptide" evidence="2">
    <location>
        <begin position="1"/>
        <end position="24"/>
    </location>
</feature>
<organism evidence="3 4">
    <name type="scientific">Microthlaspi erraticum</name>
    <dbReference type="NCBI Taxonomy" id="1685480"/>
    <lineage>
        <taxon>Eukaryota</taxon>
        <taxon>Viridiplantae</taxon>
        <taxon>Streptophyta</taxon>
        <taxon>Embryophyta</taxon>
        <taxon>Tracheophyta</taxon>
        <taxon>Spermatophyta</taxon>
        <taxon>Magnoliopsida</taxon>
        <taxon>eudicotyledons</taxon>
        <taxon>Gunneridae</taxon>
        <taxon>Pentapetalae</taxon>
        <taxon>rosids</taxon>
        <taxon>malvids</taxon>
        <taxon>Brassicales</taxon>
        <taxon>Brassicaceae</taxon>
        <taxon>Coluteocarpeae</taxon>
        <taxon>Microthlaspi</taxon>
    </lineage>
</organism>
<reference evidence="3" key="1">
    <citation type="submission" date="2020-01" db="EMBL/GenBank/DDBJ databases">
        <authorList>
            <person name="Mishra B."/>
        </authorList>
    </citation>
    <scope>NUCLEOTIDE SEQUENCE [LARGE SCALE GENOMIC DNA]</scope>
</reference>
<protein>
    <submittedName>
        <fullName evidence="3">Uncharacterized protein</fullName>
    </submittedName>
</protein>
<comment type="caution">
    <text evidence="3">The sequence shown here is derived from an EMBL/GenBank/DDBJ whole genome shotgun (WGS) entry which is preliminary data.</text>
</comment>
<dbReference type="EMBL" id="CACVBM020001274">
    <property type="protein sequence ID" value="CAA7042867.1"/>
    <property type="molecule type" value="Genomic_DNA"/>
</dbReference>
<sequence length="99" mass="10973">MGASIVSSIILILFVITFSHFADAAHIEHRKLSRAKETITMRRNLEGNGGSNIKVSRSTSRHSGQKITEKQPSKTLPDHASHQEIPTKYVICRSVNTTC</sequence>
<dbReference type="Proteomes" id="UP000467841">
    <property type="component" value="Unassembled WGS sequence"/>
</dbReference>
<dbReference type="OrthoDB" id="1113554at2759"/>
<feature type="compositionally biased region" description="Basic and acidic residues" evidence="1">
    <location>
        <begin position="67"/>
        <end position="82"/>
    </location>
</feature>
<name>A0A6D2JU74_9BRAS</name>
<evidence type="ECO:0000256" key="2">
    <source>
        <dbReference type="SAM" id="SignalP"/>
    </source>
</evidence>
<keyword evidence="2" id="KW-0732">Signal</keyword>
<evidence type="ECO:0000313" key="3">
    <source>
        <dbReference type="EMBL" id="CAA7042867.1"/>
    </source>
</evidence>
<proteinExistence type="predicted"/>
<feature type="region of interest" description="Disordered" evidence="1">
    <location>
        <begin position="43"/>
        <end position="82"/>
    </location>
</feature>
<gene>
    <name evidence="3" type="ORF">MERR_LOCUS30102</name>
</gene>
<dbReference type="AlphaFoldDB" id="A0A6D2JU74"/>
<evidence type="ECO:0000256" key="1">
    <source>
        <dbReference type="SAM" id="MobiDB-lite"/>
    </source>
</evidence>